<evidence type="ECO:0000313" key="1">
    <source>
        <dbReference type="EMBL" id="CAA7387103.1"/>
    </source>
</evidence>
<evidence type="ECO:0000313" key="2">
    <source>
        <dbReference type="Proteomes" id="UP000445309"/>
    </source>
</evidence>
<dbReference type="RefSeq" id="WP_162072673.1">
    <property type="nucleotide sequence ID" value="NZ_CACVBY010000025.1"/>
</dbReference>
<dbReference type="PROSITE" id="PS51257">
    <property type="entry name" value="PROKAR_LIPOPROTEIN"/>
    <property type="match status" value="1"/>
</dbReference>
<protein>
    <recommendedName>
        <fullName evidence="3">DUF4843 domain-containing protein</fullName>
    </recommendedName>
</protein>
<reference evidence="1 2" key="1">
    <citation type="submission" date="2020-01" db="EMBL/GenBank/DDBJ databases">
        <authorList>
            <person name="Rodrigo-Torres L."/>
            <person name="Arahal R. D."/>
            <person name="Lucena T."/>
        </authorList>
    </citation>
    <scope>NUCLEOTIDE SEQUENCE [LARGE SCALE GENOMIC DNA]</scope>
    <source>
        <strain evidence="1 2">CECT 9393</strain>
    </source>
</reference>
<keyword evidence="2" id="KW-1185">Reference proteome</keyword>
<proteinExistence type="predicted"/>
<dbReference type="Proteomes" id="UP000445309">
    <property type="component" value="Unassembled WGS sequence"/>
</dbReference>
<gene>
    <name evidence="1" type="ORF">CHRY9393_01409</name>
</gene>
<name>A0A6N4XPJ1_9FLAO</name>
<evidence type="ECO:0008006" key="3">
    <source>
        <dbReference type="Google" id="ProtNLM"/>
    </source>
</evidence>
<dbReference type="AlphaFoldDB" id="A0A6N4XPJ1"/>
<dbReference type="EMBL" id="CACVBY010000025">
    <property type="protein sequence ID" value="CAA7387103.1"/>
    <property type="molecule type" value="Genomic_DNA"/>
</dbReference>
<organism evidence="1 2">
    <name type="scientific">Chryseobacterium fistulae</name>
    <dbReference type="NCBI Taxonomy" id="2675058"/>
    <lineage>
        <taxon>Bacteria</taxon>
        <taxon>Pseudomonadati</taxon>
        <taxon>Bacteroidota</taxon>
        <taxon>Flavobacteriia</taxon>
        <taxon>Flavobacteriales</taxon>
        <taxon>Weeksellaceae</taxon>
        <taxon>Chryseobacterium group</taxon>
        <taxon>Chryseobacterium</taxon>
    </lineage>
</organism>
<sequence>MTKYLKFGIFLALAVSFTSCKQDDLYYEGDPFLFFNKGEEGDAYVDQGGNYNDVTVDFGAMKPVDGDHQVSLVVDTKNSTAVEGTQYQILNNGNGSLAAGANAGKFTIRILEAGNTADAKKAVFNLKSSSIANAQFKQSYTLNMSLKCPISNFIGSFENTETWWGDSAGGIFDIVESTSTPNQLLVKDFFGGKDLVLNYNPETFVITIPEQFSGYNYNTAPYVSPIWTKTSTDASQVSTFNTCTRKMTLYLNWYLSLYPSVGWGNQKEVFVGN</sequence>
<accession>A0A6N4XPJ1</accession>